<dbReference type="Proteomes" id="UP000257109">
    <property type="component" value="Unassembled WGS sequence"/>
</dbReference>
<proteinExistence type="predicted"/>
<protein>
    <submittedName>
        <fullName evidence="1">Uncharacterized protein</fullName>
    </submittedName>
</protein>
<sequence length="54" mass="6546">MLNCIAQIHRTTTYFPLYCPSRTSSLFYQDCMRHIMRSLHSRRLCQRTSPMQYT</sequence>
<feature type="non-terminal residue" evidence="1">
    <location>
        <position position="54"/>
    </location>
</feature>
<organism evidence="1 2">
    <name type="scientific">Mucuna pruriens</name>
    <name type="common">Velvet bean</name>
    <name type="synonym">Dolichos pruriens</name>
    <dbReference type="NCBI Taxonomy" id="157652"/>
    <lineage>
        <taxon>Eukaryota</taxon>
        <taxon>Viridiplantae</taxon>
        <taxon>Streptophyta</taxon>
        <taxon>Embryophyta</taxon>
        <taxon>Tracheophyta</taxon>
        <taxon>Spermatophyta</taxon>
        <taxon>Magnoliopsida</taxon>
        <taxon>eudicotyledons</taxon>
        <taxon>Gunneridae</taxon>
        <taxon>Pentapetalae</taxon>
        <taxon>rosids</taxon>
        <taxon>fabids</taxon>
        <taxon>Fabales</taxon>
        <taxon>Fabaceae</taxon>
        <taxon>Papilionoideae</taxon>
        <taxon>50 kb inversion clade</taxon>
        <taxon>NPAAA clade</taxon>
        <taxon>indigoferoid/millettioid clade</taxon>
        <taxon>Phaseoleae</taxon>
        <taxon>Mucuna</taxon>
    </lineage>
</organism>
<evidence type="ECO:0000313" key="2">
    <source>
        <dbReference type="Proteomes" id="UP000257109"/>
    </source>
</evidence>
<evidence type="ECO:0000313" key="1">
    <source>
        <dbReference type="EMBL" id="RDX81662.1"/>
    </source>
</evidence>
<accession>A0A371FTQ3</accession>
<reference evidence="1" key="1">
    <citation type="submission" date="2018-05" db="EMBL/GenBank/DDBJ databases">
        <title>Draft genome of Mucuna pruriens seed.</title>
        <authorList>
            <person name="Nnadi N.E."/>
            <person name="Vos R."/>
            <person name="Hasami M.H."/>
            <person name="Devisetty U.K."/>
            <person name="Aguiy J.C."/>
        </authorList>
    </citation>
    <scope>NUCLEOTIDE SEQUENCE [LARGE SCALE GENOMIC DNA]</scope>
    <source>
        <strain evidence="1">JCA_2017</strain>
    </source>
</reference>
<dbReference type="EMBL" id="QJKJ01007862">
    <property type="protein sequence ID" value="RDX81662.1"/>
    <property type="molecule type" value="Genomic_DNA"/>
</dbReference>
<name>A0A371FTQ3_MUCPR</name>
<comment type="caution">
    <text evidence="1">The sequence shown here is derived from an EMBL/GenBank/DDBJ whole genome shotgun (WGS) entry which is preliminary data.</text>
</comment>
<gene>
    <name evidence="1" type="ORF">CR513_37633</name>
</gene>
<keyword evidence="2" id="KW-1185">Reference proteome</keyword>
<dbReference type="AlphaFoldDB" id="A0A371FTQ3"/>